<accession>A0ACC0INM7</accession>
<proteinExistence type="predicted"/>
<keyword evidence="2" id="KW-1185">Reference proteome</keyword>
<sequence>MGDWELEDPILASRFGGFEREMGVIDIVDEVGANLGDVGGGNREAVKDGGDEGGSAAEAIGDYDVVFDENIVAVIPDEGVLVLDFL</sequence>
<gene>
    <name evidence="1" type="ORF">LOK49_LG02G02009</name>
</gene>
<evidence type="ECO:0000313" key="1">
    <source>
        <dbReference type="EMBL" id="KAI8026653.1"/>
    </source>
</evidence>
<name>A0ACC0INM7_9ERIC</name>
<dbReference type="Proteomes" id="UP001060215">
    <property type="component" value="Chromosome 3"/>
</dbReference>
<evidence type="ECO:0000313" key="2">
    <source>
        <dbReference type="Proteomes" id="UP001060215"/>
    </source>
</evidence>
<protein>
    <submittedName>
        <fullName evidence="1">Uncharacterized protein</fullName>
    </submittedName>
</protein>
<comment type="caution">
    <text evidence="1">The sequence shown here is derived from an EMBL/GenBank/DDBJ whole genome shotgun (WGS) entry which is preliminary data.</text>
</comment>
<dbReference type="EMBL" id="CM045760">
    <property type="protein sequence ID" value="KAI8026653.1"/>
    <property type="molecule type" value="Genomic_DNA"/>
</dbReference>
<organism evidence="1 2">
    <name type="scientific">Camellia lanceoleosa</name>
    <dbReference type="NCBI Taxonomy" id="1840588"/>
    <lineage>
        <taxon>Eukaryota</taxon>
        <taxon>Viridiplantae</taxon>
        <taxon>Streptophyta</taxon>
        <taxon>Embryophyta</taxon>
        <taxon>Tracheophyta</taxon>
        <taxon>Spermatophyta</taxon>
        <taxon>Magnoliopsida</taxon>
        <taxon>eudicotyledons</taxon>
        <taxon>Gunneridae</taxon>
        <taxon>Pentapetalae</taxon>
        <taxon>asterids</taxon>
        <taxon>Ericales</taxon>
        <taxon>Theaceae</taxon>
        <taxon>Camellia</taxon>
    </lineage>
</organism>
<reference evidence="1 2" key="1">
    <citation type="journal article" date="2022" name="Plant J.">
        <title>Chromosome-level genome of Camellia lanceoleosa provides a valuable resource for understanding genome evolution and self-incompatibility.</title>
        <authorList>
            <person name="Gong W."/>
            <person name="Xiao S."/>
            <person name="Wang L."/>
            <person name="Liao Z."/>
            <person name="Chang Y."/>
            <person name="Mo W."/>
            <person name="Hu G."/>
            <person name="Li W."/>
            <person name="Zhao G."/>
            <person name="Zhu H."/>
            <person name="Hu X."/>
            <person name="Ji K."/>
            <person name="Xiang X."/>
            <person name="Song Q."/>
            <person name="Yuan D."/>
            <person name="Jin S."/>
            <person name="Zhang L."/>
        </authorList>
    </citation>
    <scope>NUCLEOTIDE SEQUENCE [LARGE SCALE GENOMIC DNA]</scope>
    <source>
        <strain evidence="1">SQ_2022a</strain>
    </source>
</reference>